<dbReference type="InterPro" id="IPR000073">
    <property type="entry name" value="AB_hydrolase_1"/>
</dbReference>
<keyword evidence="3" id="KW-1185">Reference proteome</keyword>
<proteinExistence type="predicted"/>
<dbReference type="EMBL" id="JALDAY010000012">
    <property type="protein sequence ID" value="MCI3276458.1"/>
    <property type="molecule type" value="Genomic_DNA"/>
</dbReference>
<protein>
    <submittedName>
        <fullName evidence="2">Alpha/beta hydrolase</fullName>
    </submittedName>
</protein>
<dbReference type="SUPFAM" id="SSF53474">
    <property type="entry name" value="alpha/beta-Hydrolases"/>
    <property type="match status" value="1"/>
</dbReference>
<dbReference type="PRINTS" id="PR00111">
    <property type="entry name" value="ABHYDROLASE"/>
</dbReference>
<dbReference type="Proteomes" id="UP001165269">
    <property type="component" value="Unassembled WGS sequence"/>
</dbReference>
<accession>A0ABS9YGU5</accession>
<dbReference type="GO" id="GO:0016787">
    <property type="term" value="F:hydrolase activity"/>
    <property type="evidence" value="ECO:0007669"/>
    <property type="project" value="UniProtKB-KW"/>
</dbReference>
<comment type="caution">
    <text evidence="2">The sequence shown here is derived from an EMBL/GenBank/DDBJ whole genome shotgun (WGS) entry which is preliminary data.</text>
</comment>
<dbReference type="Gene3D" id="3.40.50.1820">
    <property type="entry name" value="alpha/beta hydrolase"/>
    <property type="match status" value="2"/>
</dbReference>
<dbReference type="PANTHER" id="PTHR43194">
    <property type="entry name" value="HYDROLASE ALPHA/BETA FOLD FAMILY"/>
    <property type="match status" value="1"/>
</dbReference>
<dbReference type="PANTHER" id="PTHR43194:SF2">
    <property type="entry name" value="PEROXISOMAL MEMBRANE PROTEIN LPX1"/>
    <property type="match status" value="1"/>
</dbReference>
<evidence type="ECO:0000259" key="1">
    <source>
        <dbReference type="Pfam" id="PF00561"/>
    </source>
</evidence>
<dbReference type="InterPro" id="IPR029058">
    <property type="entry name" value="AB_hydrolase_fold"/>
</dbReference>
<dbReference type="InterPro" id="IPR050228">
    <property type="entry name" value="Carboxylesterase_BioH"/>
</dbReference>
<name>A0ABS9YGU5_9ACTN</name>
<evidence type="ECO:0000313" key="3">
    <source>
        <dbReference type="Proteomes" id="UP001165269"/>
    </source>
</evidence>
<dbReference type="Pfam" id="PF00561">
    <property type="entry name" value="Abhydrolase_1"/>
    <property type="match status" value="1"/>
</dbReference>
<dbReference type="RefSeq" id="WP_242773077.1">
    <property type="nucleotide sequence ID" value="NZ_JALDAY010000012.1"/>
</dbReference>
<sequence length="238" mass="25584">MPHLTAPDGTKIAYEDHLPPRAPDRTILLLHGLAGDRAEWSDLIPRLLADGHRVVAYDARAHGASTRRPADVTRAAHVADGVALVEELGLAPVTLVGQSLGGHTALLVAAAQPHLVRSLILIEAGPAGRNPELPSLIASWLADWHPADRAVMVACVAELATDDHWREWSAVRCPTLLVEGANGTMGPTEPSDMLARRRPDDDVRHVVVPDAGHDVHLDRPEQLYEAIAGYLNDLNAGR</sequence>
<reference evidence="2" key="1">
    <citation type="submission" date="2022-03" db="EMBL/GenBank/DDBJ databases">
        <title>Streptomyces 7R015 and 7R016 isolated from Barleria lupulina in Thailand.</title>
        <authorList>
            <person name="Kanchanasin P."/>
            <person name="Phongsopitanun W."/>
            <person name="Tanasupawat S."/>
        </authorList>
    </citation>
    <scope>NUCLEOTIDE SEQUENCE</scope>
    <source>
        <strain evidence="2">7R015</strain>
    </source>
</reference>
<keyword evidence="2" id="KW-0378">Hydrolase</keyword>
<gene>
    <name evidence="2" type="ORF">MQP27_35820</name>
</gene>
<evidence type="ECO:0000313" key="2">
    <source>
        <dbReference type="EMBL" id="MCI3276458.1"/>
    </source>
</evidence>
<feature type="domain" description="AB hydrolase-1" evidence="1">
    <location>
        <begin position="26"/>
        <end position="131"/>
    </location>
</feature>
<organism evidence="2 3">
    <name type="scientific">Streptomyces cylindrosporus</name>
    <dbReference type="NCBI Taxonomy" id="2927583"/>
    <lineage>
        <taxon>Bacteria</taxon>
        <taxon>Bacillati</taxon>
        <taxon>Actinomycetota</taxon>
        <taxon>Actinomycetes</taxon>
        <taxon>Kitasatosporales</taxon>
        <taxon>Streptomycetaceae</taxon>
        <taxon>Streptomyces</taxon>
    </lineage>
</organism>